<dbReference type="Gene3D" id="1.10.1380.10">
    <property type="entry name" value="Neutral endopeptidase , domain2"/>
    <property type="match status" value="1"/>
</dbReference>
<dbReference type="PANTHER" id="PTHR11733:SF240">
    <property type="entry name" value="GH14155P-RELATED"/>
    <property type="match status" value="1"/>
</dbReference>
<dbReference type="Gene3D" id="3.40.390.10">
    <property type="entry name" value="Collagenase (Catalytic Domain)"/>
    <property type="match status" value="1"/>
</dbReference>
<keyword evidence="4" id="KW-0645">Protease</keyword>
<gene>
    <name evidence="12" type="primary">LOC108083673</name>
</gene>
<evidence type="ECO:0000256" key="6">
    <source>
        <dbReference type="ARBA" id="ARBA00022801"/>
    </source>
</evidence>
<dbReference type="SUPFAM" id="SSF55486">
    <property type="entry name" value="Metalloproteases ('zincins'), catalytic domain"/>
    <property type="match status" value="1"/>
</dbReference>
<comment type="cofactor">
    <cofactor evidence="1">
        <name>Zn(2+)</name>
        <dbReference type="ChEBI" id="CHEBI:29105"/>
    </cofactor>
</comment>
<dbReference type="GO" id="GO:0016485">
    <property type="term" value="P:protein processing"/>
    <property type="evidence" value="ECO:0007669"/>
    <property type="project" value="TreeGrafter"/>
</dbReference>
<proteinExistence type="inferred from homology"/>
<keyword evidence="5" id="KW-0479">Metal-binding</keyword>
<evidence type="ECO:0000256" key="3">
    <source>
        <dbReference type="ARBA" id="ARBA00007357"/>
    </source>
</evidence>
<comment type="subcellular location">
    <subcellularLocation>
        <location evidence="2">Cell membrane</location>
        <topology evidence="2">Single-pass type II membrane protein</topology>
    </subcellularLocation>
</comment>
<feature type="domain" description="Peptidase M13 C-terminal" evidence="9">
    <location>
        <begin position="475"/>
        <end position="668"/>
    </location>
</feature>
<evidence type="ECO:0000259" key="9">
    <source>
        <dbReference type="Pfam" id="PF01431"/>
    </source>
</evidence>
<keyword evidence="8" id="KW-0482">Metalloprotease</keyword>
<evidence type="ECO:0000256" key="2">
    <source>
        <dbReference type="ARBA" id="ARBA00004401"/>
    </source>
</evidence>
<dbReference type="GO" id="GO:0004222">
    <property type="term" value="F:metalloendopeptidase activity"/>
    <property type="evidence" value="ECO:0007669"/>
    <property type="project" value="InterPro"/>
</dbReference>
<name>A0A6P4JK63_DROKI</name>
<dbReference type="InterPro" id="IPR008753">
    <property type="entry name" value="Peptidase_M13_N"/>
</dbReference>
<protein>
    <submittedName>
        <fullName evidence="12">Endothelin-converting enzyme homolog</fullName>
    </submittedName>
</protein>
<dbReference type="InterPro" id="IPR000718">
    <property type="entry name" value="Peptidase_M13"/>
</dbReference>
<evidence type="ECO:0000313" key="12">
    <source>
        <dbReference type="RefSeq" id="XP_017035039.2"/>
    </source>
</evidence>
<reference evidence="12" key="1">
    <citation type="submission" date="2025-08" db="UniProtKB">
        <authorList>
            <consortium name="RefSeq"/>
        </authorList>
    </citation>
    <scope>IDENTIFICATION</scope>
    <source>
        <strain evidence="12">14028-0561.14</strain>
        <tissue evidence="12">Whole fly</tissue>
    </source>
</reference>
<evidence type="ECO:0000256" key="8">
    <source>
        <dbReference type="ARBA" id="ARBA00023049"/>
    </source>
</evidence>
<dbReference type="InterPro" id="IPR018497">
    <property type="entry name" value="Peptidase_M13_C"/>
</dbReference>
<dbReference type="GO" id="GO:0005886">
    <property type="term" value="C:plasma membrane"/>
    <property type="evidence" value="ECO:0007669"/>
    <property type="project" value="UniProtKB-SubCell"/>
</dbReference>
<accession>A0A6P4JK63</accession>
<evidence type="ECO:0000256" key="1">
    <source>
        <dbReference type="ARBA" id="ARBA00001947"/>
    </source>
</evidence>
<feature type="domain" description="Peptidase M13 N-terminal" evidence="10">
    <location>
        <begin position="15"/>
        <end position="408"/>
    </location>
</feature>
<dbReference type="InterPro" id="IPR042089">
    <property type="entry name" value="Peptidase_M13_dom_2"/>
</dbReference>
<dbReference type="RefSeq" id="XP_017035039.2">
    <property type="nucleotide sequence ID" value="XM_017179550.3"/>
</dbReference>
<comment type="similarity">
    <text evidence="3">Belongs to the peptidase M13 family.</text>
</comment>
<organism evidence="11 12">
    <name type="scientific">Drosophila kikkawai</name>
    <name type="common">Fruit fly</name>
    <dbReference type="NCBI Taxonomy" id="30033"/>
    <lineage>
        <taxon>Eukaryota</taxon>
        <taxon>Metazoa</taxon>
        <taxon>Ecdysozoa</taxon>
        <taxon>Arthropoda</taxon>
        <taxon>Hexapoda</taxon>
        <taxon>Insecta</taxon>
        <taxon>Pterygota</taxon>
        <taxon>Neoptera</taxon>
        <taxon>Endopterygota</taxon>
        <taxon>Diptera</taxon>
        <taxon>Brachycera</taxon>
        <taxon>Muscomorpha</taxon>
        <taxon>Ephydroidea</taxon>
        <taxon>Drosophilidae</taxon>
        <taxon>Drosophila</taxon>
        <taxon>Sophophora</taxon>
    </lineage>
</organism>
<dbReference type="InterPro" id="IPR024079">
    <property type="entry name" value="MetalloPept_cat_dom_sf"/>
</dbReference>
<evidence type="ECO:0000256" key="7">
    <source>
        <dbReference type="ARBA" id="ARBA00022833"/>
    </source>
</evidence>
<dbReference type="PROSITE" id="PS51885">
    <property type="entry name" value="NEPRILYSIN"/>
    <property type="match status" value="1"/>
</dbReference>
<dbReference type="PANTHER" id="PTHR11733">
    <property type="entry name" value="ZINC METALLOPROTEASE FAMILY M13 NEPRILYSIN-RELATED"/>
    <property type="match status" value="1"/>
</dbReference>
<sequence>MSSDMQRYMNLSADPCTDFFEFACGNWGEYHSLYTAQELMENRISEQLQQLLTEPLPPQHHPNGYSGQSLANVRKVRAFYESCVAVEGNASERRRFLMKILQDNGGLRNVENSHWQHNRQWLQTLAELRRKYGLDILLGLEIDQSLQQAKSNSIYFGEPKLTIIPEEHCNAFVTHGVRVKDEIYEKVQEQVAENMQDWFAMDSGEACRFGGDIVRFEFELCKGIRVEDIQEPEDELPRALSLYGARSRTAQRQLNRRKEGMTLIDLTNEMGNLLDFKLFVEIILENLYTGQVYLKSPEYIKHLIRTVRSNNHITLSWYIIYVALNELNQPPEEPPSQRARQCVQITQHLFPQILGEMFQRQVQRDNAKHDVDAVFSDVVKAFEQQMHAEWLEESDRRAARTRLSQYRVIFPNYKNLDLSDLQFHKRQDYWSRLENVLKYRSDQQFERLRELDNGPSLDGLLDAFEVRTSLSVRQQAILVGWGLLQHPYYNYYYPKALKYALLGQRLASTLVQAFVDEGLNQWNELTLAGYRNASECQRAQYSNYLYNEPGEFRSDTRLREIIAEGSGLNIAFKAYLEWLEQQDYRPNPILMKETLPQLNFNNTQLFFLYFAQSRCSAKDNQEAILNSMPLMQHTPERWDVNGPLSNNAEFGREFGCALGTPMNNGDKCLVY</sequence>
<dbReference type="GeneID" id="108083673"/>
<evidence type="ECO:0000256" key="4">
    <source>
        <dbReference type="ARBA" id="ARBA00022670"/>
    </source>
</evidence>
<evidence type="ECO:0000256" key="5">
    <source>
        <dbReference type="ARBA" id="ARBA00022723"/>
    </source>
</evidence>
<keyword evidence="7" id="KW-0862">Zinc</keyword>
<dbReference type="CDD" id="cd08662">
    <property type="entry name" value="M13"/>
    <property type="match status" value="1"/>
</dbReference>
<dbReference type="Pfam" id="PF01431">
    <property type="entry name" value="Peptidase_M13"/>
    <property type="match status" value="1"/>
</dbReference>
<dbReference type="OrthoDB" id="7909950at2759"/>
<dbReference type="GO" id="GO:0046872">
    <property type="term" value="F:metal ion binding"/>
    <property type="evidence" value="ECO:0007669"/>
    <property type="project" value="UniProtKB-KW"/>
</dbReference>
<dbReference type="Proteomes" id="UP001652661">
    <property type="component" value="Chromosome 3R"/>
</dbReference>
<dbReference type="AlphaFoldDB" id="A0A6P4JK63"/>
<dbReference type="Pfam" id="PF05649">
    <property type="entry name" value="Peptidase_M13_N"/>
    <property type="match status" value="1"/>
</dbReference>
<keyword evidence="11" id="KW-1185">Reference proteome</keyword>
<evidence type="ECO:0000313" key="11">
    <source>
        <dbReference type="Proteomes" id="UP001652661"/>
    </source>
</evidence>
<keyword evidence="6" id="KW-0378">Hydrolase</keyword>
<evidence type="ECO:0000259" key="10">
    <source>
        <dbReference type="Pfam" id="PF05649"/>
    </source>
</evidence>